<dbReference type="AlphaFoldDB" id="A0A2S2P9Q6"/>
<reference evidence="2" key="1">
    <citation type="submission" date="2018-04" db="EMBL/GenBank/DDBJ databases">
        <title>Transcriptome of Schizaphis graminum biotype I.</title>
        <authorList>
            <person name="Scully E.D."/>
            <person name="Geib S.M."/>
            <person name="Palmer N.A."/>
            <person name="Koch K."/>
            <person name="Bradshaw J."/>
            <person name="Heng-Moss T."/>
            <person name="Sarath G."/>
        </authorList>
    </citation>
    <scope>NUCLEOTIDE SEQUENCE</scope>
</reference>
<feature type="chain" id="PRO_5015639177" description="Secreted protein" evidence="1">
    <location>
        <begin position="22"/>
        <end position="129"/>
    </location>
</feature>
<evidence type="ECO:0008006" key="3">
    <source>
        <dbReference type="Google" id="ProtNLM"/>
    </source>
</evidence>
<evidence type="ECO:0000313" key="2">
    <source>
        <dbReference type="EMBL" id="MBY26134.1"/>
    </source>
</evidence>
<dbReference type="EMBL" id="GGMR01013515">
    <property type="protein sequence ID" value="MBY26134.1"/>
    <property type="molecule type" value="Transcribed_RNA"/>
</dbReference>
<feature type="signal peptide" evidence="1">
    <location>
        <begin position="1"/>
        <end position="21"/>
    </location>
</feature>
<proteinExistence type="predicted"/>
<accession>A0A2S2P9Q6</accession>
<keyword evidence="1" id="KW-0732">Signal</keyword>
<protein>
    <recommendedName>
        <fullName evidence="3">Secreted protein</fullName>
    </recommendedName>
</protein>
<gene>
    <name evidence="2" type="ORF">g.100872</name>
</gene>
<evidence type="ECO:0000256" key="1">
    <source>
        <dbReference type="SAM" id="SignalP"/>
    </source>
</evidence>
<organism evidence="2">
    <name type="scientific">Schizaphis graminum</name>
    <name type="common">Green bug aphid</name>
    <dbReference type="NCBI Taxonomy" id="13262"/>
    <lineage>
        <taxon>Eukaryota</taxon>
        <taxon>Metazoa</taxon>
        <taxon>Ecdysozoa</taxon>
        <taxon>Arthropoda</taxon>
        <taxon>Hexapoda</taxon>
        <taxon>Insecta</taxon>
        <taxon>Pterygota</taxon>
        <taxon>Neoptera</taxon>
        <taxon>Paraneoptera</taxon>
        <taxon>Hemiptera</taxon>
        <taxon>Sternorrhyncha</taxon>
        <taxon>Aphidomorpha</taxon>
        <taxon>Aphidoidea</taxon>
        <taxon>Aphididae</taxon>
        <taxon>Aphidini</taxon>
        <taxon>Schizaphis</taxon>
    </lineage>
</organism>
<name>A0A2S2P9Q6_SCHGA</name>
<sequence length="129" mass="14890">MLVFLFNAVAFLTHIFSFYYSQPIVGRCFCFLFCQCGTCARFMAHYTACLITLDTRCQTTTMTMILYVVWLKESVSRKTGDKIQQWVTYLYYCYVGTQKVLFRRFWLGENPLIGSALLLAFSSGPSITT</sequence>